<accession>A0A3P3F6V3</accession>
<dbReference type="RefSeq" id="WP_125004431.1">
    <property type="nucleotide sequence ID" value="NZ_RQXT01000043.1"/>
</dbReference>
<comment type="caution">
    <text evidence="1">The sequence shown here is derived from an EMBL/GenBank/DDBJ whole genome shotgun (WGS) entry which is preliminary data.</text>
</comment>
<proteinExistence type="predicted"/>
<protein>
    <submittedName>
        <fullName evidence="1">Uncharacterized protein</fullName>
    </submittedName>
</protein>
<organism evidence="1 2">
    <name type="scientific">Mesorhizobium tamadayense</name>
    <dbReference type="NCBI Taxonomy" id="425306"/>
    <lineage>
        <taxon>Bacteria</taxon>
        <taxon>Pseudomonadati</taxon>
        <taxon>Pseudomonadota</taxon>
        <taxon>Alphaproteobacteria</taxon>
        <taxon>Hyphomicrobiales</taxon>
        <taxon>Phyllobacteriaceae</taxon>
        <taxon>Mesorhizobium</taxon>
    </lineage>
</organism>
<evidence type="ECO:0000313" key="2">
    <source>
        <dbReference type="Proteomes" id="UP000273786"/>
    </source>
</evidence>
<sequence>MPPKRLTAVRKDQPFHNLGGYARAGDDRSPAKVNGASELAWPSMKRASSRIQHVVRLIVKKSTYSREQNLNQNESVIRRRFVPDSFHPLIDGGFDLACRRAIS</sequence>
<dbReference type="AlphaFoldDB" id="A0A3P3F6V3"/>
<dbReference type="Proteomes" id="UP000273786">
    <property type="component" value="Unassembled WGS sequence"/>
</dbReference>
<gene>
    <name evidence="1" type="ORF">EH240_27295</name>
</gene>
<name>A0A3P3F6V3_9HYPH</name>
<reference evidence="1 2" key="1">
    <citation type="submission" date="2018-11" db="EMBL/GenBank/DDBJ databases">
        <title>the genome of Mesorhizobium tamadayense DSM 28320.</title>
        <authorList>
            <person name="Gao J."/>
        </authorList>
    </citation>
    <scope>NUCLEOTIDE SEQUENCE [LARGE SCALE GENOMIC DNA]</scope>
    <source>
        <strain evidence="1 2">DSM 28320</strain>
    </source>
</reference>
<evidence type="ECO:0000313" key="1">
    <source>
        <dbReference type="EMBL" id="RRH94373.1"/>
    </source>
</evidence>
<dbReference type="EMBL" id="RQXT01000043">
    <property type="protein sequence ID" value="RRH94373.1"/>
    <property type="molecule type" value="Genomic_DNA"/>
</dbReference>
<keyword evidence="2" id="KW-1185">Reference proteome</keyword>